<accession>A0ABS6ES74</accession>
<feature type="transmembrane region" description="Helical" evidence="2">
    <location>
        <begin position="77"/>
        <end position="95"/>
    </location>
</feature>
<keyword evidence="5" id="KW-1185">Reference proteome</keyword>
<sequence length="617" mass="69480">MKNKLSLCKQFLASNFSNIFFLLSPLATFLVVEILEYGGSDSKCLWPNQLAFWANILFYYGIFLLFRAVTGRPRFTIVFLNFVFLIFGICNHYSIQIRNEPIVPWDLYAAGTAAEALNGFQWTVPLEIIICSIACLIWWVLTVKFLRFPKQKLRTRAGSLGLSAVMLTGFVLFASVGSGNFYISAWRQVTANRKNGMALNFAINMDTLFVEAPTDYSKENASTILSSVSKEDETASANNVQPNIIAVMDETFADLSILGDLGLENTDDVMPFVHSLSGQPNTITGQLVVPAFGGGTCNSEYEFLTSNSYAFFKSGSYPMLQYVHNNTESMASVLKQQGYNTIGMHPYYGSGWARNKAYPLMGFDKFLDIDSFDDATTKYLRRYVSDESSFNKVIDLYNQNKKQSDNPLFLFNVTIQNHCGYDTVYDNFPENVDFQFDSLYPYTKQYLSLIQESDKQIKNLVDYFSKVDEPTIIVLFGDHMPYIENSFYNHLTRGSSKTTSEIELDQHTVPFFIWANYDIDTSDYANIGRISANYLGPVTMKVAGAKLSDYEEYVYSLMEKYPVISASGCINSKGIYVPLDMAASDLHDYKIVQYQYVFDNADKILSQAGSGSGSGSK</sequence>
<dbReference type="EMBL" id="JAHLQI010000002">
    <property type="protein sequence ID" value="MBU5489699.1"/>
    <property type="molecule type" value="Genomic_DNA"/>
</dbReference>
<evidence type="ECO:0000313" key="5">
    <source>
        <dbReference type="Proteomes" id="UP000783588"/>
    </source>
</evidence>
<dbReference type="InterPro" id="IPR000917">
    <property type="entry name" value="Sulfatase_N"/>
</dbReference>
<feature type="transmembrane region" description="Helical" evidence="2">
    <location>
        <begin position="52"/>
        <end position="70"/>
    </location>
</feature>
<comment type="pathway">
    <text evidence="1">Cell wall biogenesis; lipoteichoic acid biosynthesis.</text>
</comment>
<reference evidence="4 5" key="1">
    <citation type="submission" date="2021-06" db="EMBL/GenBank/DDBJ databases">
        <authorList>
            <person name="Sun Q."/>
            <person name="Li D."/>
        </authorList>
    </citation>
    <scope>NUCLEOTIDE SEQUENCE [LARGE SCALE GENOMIC DNA]</scope>
    <source>
        <strain evidence="4 5">MSJd-7</strain>
    </source>
</reference>
<keyword evidence="2" id="KW-1133">Transmembrane helix</keyword>
<dbReference type="Pfam" id="PF00884">
    <property type="entry name" value="Sulfatase"/>
    <property type="match status" value="1"/>
</dbReference>
<dbReference type="PANTHER" id="PTHR47371">
    <property type="entry name" value="LIPOTEICHOIC ACID SYNTHASE"/>
    <property type="match status" value="1"/>
</dbReference>
<feature type="transmembrane region" description="Helical" evidence="2">
    <location>
        <begin position="122"/>
        <end position="141"/>
    </location>
</feature>
<comment type="caution">
    <text evidence="4">The sequence shown here is derived from an EMBL/GenBank/DDBJ whole genome shotgun (WGS) entry which is preliminary data.</text>
</comment>
<feature type="domain" description="Sulfatase N-terminal" evidence="3">
    <location>
        <begin position="242"/>
        <end position="544"/>
    </location>
</feature>
<evidence type="ECO:0000256" key="1">
    <source>
        <dbReference type="ARBA" id="ARBA00004936"/>
    </source>
</evidence>
<keyword evidence="2" id="KW-0472">Membrane</keyword>
<evidence type="ECO:0000256" key="2">
    <source>
        <dbReference type="SAM" id="Phobius"/>
    </source>
</evidence>
<dbReference type="PANTHER" id="PTHR47371:SF3">
    <property type="entry name" value="PHOSPHOGLYCEROL TRANSFERASE I"/>
    <property type="match status" value="1"/>
</dbReference>
<evidence type="ECO:0000259" key="3">
    <source>
        <dbReference type="Pfam" id="PF00884"/>
    </source>
</evidence>
<protein>
    <submittedName>
        <fullName evidence="4">LTA synthase family protein</fullName>
    </submittedName>
</protein>
<dbReference type="Proteomes" id="UP000783588">
    <property type="component" value="Unassembled WGS sequence"/>
</dbReference>
<organism evidence="4 5">
    <name type="scientific">Butyricicoccus intestinisimiae</name>
    <dbReference type="NCBI Taxonomy" id="2841509"/>
    <lineage>
        <taxon>Bacteria</taxon>
        <taxon>Bacillati</taxon>
        <taxon>Bacillota</taxon>
        <taxon>Clostridia</taxon>
        <taxon>Eubacteriales</taxon>
        <taxon>Butyricicoccaceae</taxon>
        <taxon>Butyricicoccus</taxon>
    </lineage>
</organism>
<keyword evidence="2" id="KW-0812">Transmembrane</keyword>
<name>A0ABS6ES74_9FIRM</name>
<dbReference type="RefSeq" id="WP_216469356.1">
    <property type="nucleotide sequence ID" value="NZ_JAHLQI010000002.1"/>
</dbReference>
<dbReference type="CDD" id="cd16015">
    <property type="entry name" value="LTA_synthase"/>
    <property type="match status" value="1"/>
</dbReference>
<feature type="transmembrane region" description="Helical" evidence="2">
    <location>
        <begin position="12"/>
        <end position="32"/>
    </location>
</feature>
<gene>
    <name evidence="4" type="ORF">KQI75_03490</name>
</gene>
<dbReference type="InterPro" id="IPR050448">
    <property type="entry name" value="OpgB/LTA_synthase_biosynth"/>
</dbReference>
<proteinExistence type="predicted"/>
<evidence type="ECO:0000313" key="4">
    <source>
        <dbReference type="EMBL" id="MBU5489699.1"/>
    </source>
</evidence>
<feature type="transmembrane region" description="Helical" evidence="2">
    <location>
        <begin position="162"/>
        <end position="183"/>
    </location>
</feature>